<dbReference type="Gene3D" id="1.20.120.290">
    <property type="entry name" value="Oxygen-evolving enhancer protein 3 (PsbQ), four-helix up-down bundle"/>
    <property type="match status" value="1"/>
</dbReference>
<evidence type="ECO:0000256" key="1">
    <source>
        <dbReference type="ARBA" id="ARBA00023078"/>
    </source>
</evidence>
<accession>A0AAU9RBR6</accession>
<keyword evidence="1" id="KW-0793">Thylakoid</keyword>
<feature type="non-terminal residue" evidence="2">
    <location>
        <position position="87"/>
    </location>
</feature>
<reference evidence="2 3" key="1">
    <citation type="submission" date="2022-03" db="EMBL/GenBank/DDBJ databases">
        <authorList>
            <person name="Nunn A."/>
            <person name="Chopra R."/>
            <person name="Nunn A."/>
            <person name="Contreras Garrido A."/>
        </authorList>
    </citation>
    <scope>NUCLEOTIDE SEQUENCE [LARGE SCALE GENOMIC DNA]</scope>
</reference>
<proteinExistence type="predicted"/>
<protein>
    <submittedName>
        <fullName evidence="2">Uncharacterized protein</fullName>
    </submittedName>
</protein>
<dbReference type="Proteomes" id="UP000836841">
    <property type="component" value="Chromosome 1"/>
</dbReference>
<dbReference type="EMBL" id="OU466857">
    <property type="protein sequence ID" value="CAH2034944.1"/>
    <property type="molecule type" value="Genomic_DNA"/>
</dbReference>
<name>A0AAU9RBR6_THLAR</name>
<dbReference type="InterPro" id="IPR023222">
    <property type="entry name" value="PsbQ-like_dom_sf"/>
</dbReference>
<evidence type="ECO:0000313" key="2">
    <source>
        <dbReference type="EMBL" id="CAH2034944.1"/>
    </source>
</evidence>
<keyword evidence="3" id="KW-1185">Reference proteome</keyword>
<sequence length="87" mass="9965">FHLQPLSPTEAAVRAKESAKNILNIKTLIDKKNFGLTKRNRVSKNSPASSSKLSPTLLFLMWKLDYAEMSKSNSYVEKYYSETESHR</sequence>
<dbReference type="AlphaFoldDB" id="A0AAU9RBR6"/>
<gene>
    <name evidence="2" type="ORF">TAV2_LOCUS2583</name>
</gene>
<organism evidence="2 3">
    <name type="scientific">Thlaspi arvense</name>
    <name type="common">Field penny-cress</name>
    <dbReference type="NCBI Taxonomy" id="13288"/>
    <lineage>
        <taxon>Eukaryota</taxon>
        <taxon>Viridiplantae</taxon>
        <taxon>Streptophyta</taxon>
        <taxon>Embryophyta</taxon>
        <taxon>Tracheophyta</taxon>
        <taxon>Spermatophyta</taxon>
        <taxon>Magnoliopsida</taxon>
        <taxon>eudicotyledons</taxon>
        <taxon>Gunneridae</taxon>
        <taxon>Pentapetalae</taxon>
        <taxon>rosids</taxon>
        <taxon>malvids</taxon>
        <taxon>Brassicales</taxon>
        <taxon>Brassicaceae</taxon>
        <taxon>Thlaspideae</taxon>
        <taxon>Thlaspi</taxon>
    </lineage>
</organism>
<evidence type="ECO:0000313" key="3">
    <source>
        <dbReference type="Proteomes" id="UP000836841"/>
    </source>
</evidence>
<dbReference type="SUPFAM" id="SSF101112">
    <property type="entry name" value="Oxygen-evolving enhancer protein 3"/>
    <property type="match status" value="1"/>
</dbReference>
<feature type="non-terminal residue" evidence="2">
    <location>
        <position position="1"/>
    </location>
</feature>